<comment type="caution">
    <text evidence="1">The sequence shown here is derived from an EMBL/GenBank/DDBJ whole genome shotgun (WGS) entry which is preliminary data.</text>
</comment>
<proteinExistence type="predicted"/>
<organism evidence="1 2">
    <name type="scientific">Burkholderia mallei</name>
    <name type="common">Pseudomonas mallei</name>
    <dbReference type="NCBI Taxonomy" id="13373"/>
    <lineage>
        <taxon>Bacteria</taxon>
        <taxon>Pseudomonadati</taxon>
        <taxon>Pseudomonadota</taxon>
        <taxon>Betaproteobacteria</taxon>
        <taxon>Burkholderiales</taxon>
        <taxon>Burkholderiaceae</taxon>
        <taxon>Burkholderia</taxon>
        <taxon>pseudomallei group</taxon>
    </lineage>
</organism>
<accession>A0AAX1ZWJ1</accession>
<sequence>MIGHVEILRWQMRRTPSRGCCSARCARAHCPGRIPIPIQYLAQVDYAKFYLGGRCARRHASDR</sequence>
<evidence type="ECO:0000313" key="1">
    <source>
        <dbReference type="EMBL" id="RUN03925.1"/>
    </source>
</evidence>
<protein>
    <submittedName>
        <fullName evidence="1">Uncharacterized protein</fullName>
    </submittedName>
</protein>
<reference evidence="2" key="1">
    <citation type="submission" date="2018-10" db="EMBL/GenBank/DDBJ databases">
        <title>FDA dAtabase for Regulatory Grade micrObial Sequences (FDA-ARGOS): Supporting development and validation of Infectious Disease Dx tests.</title>
        <authorList>
            <person name="Minogue T."/>
            <person name="Wolcott M."/>
            <person name="Wasieloski L."/>
            <person name="Aguilar W."/>
            <person name="Moore D."/>
            <person name="Jaissle J."/>
            <person name="Tallon L."/>
            <person name="Sadzewicz L."/>
            <person name="Zhao X."/>
            <person name="Vavikolanu K."/>
            <person name="Mehta A."/>
            <person name="Aluvathingal J."/>
            <person name="Nadendla S."/>
            <person name="Yan Y."/>
            <person name="Sichtig H."/>
        </authorList>
    </citation>
    <scope>NUCLEOTIDE SEQUENCE [LARGE SCALE GENOMIC DNA]</scope>
    <source>
        <strain evidence="2">FDAARGOS_588</strain>
    </source>
</reference>
<dbReference type="EMBL" id="RKJW01000001">
    <property type="protein sequence ID" value="RUN03925.1"/>
    <property type="molecule type" value="Genomic_DNA"/>
</dbReference>
<dbReference type="Proteomes" id="UP000269379">
    <property type="component" value="Unassembled WGS sequence"/>
</dbReference>
<gene>
    <name evidence="1" type="ORF">EGT70_30000</name>
</gene>
<evidence type="ECO:0000313" key="2">
    <source>
        <dbReference type="Proteomes" id="UP000269379"/>
    </source>
</evidence>
<dbReference type="AlphaFoldDB" id="A0AAX1ZWJ1"/>
<name>A0AAX1ZWJ1_BURML</name>